<accession>A0ABP0LIY8</accession>
<evidence type="ECO:0000313" key="2">
    <source>
        <dbReference type="Proteomes" id="UP001642484"/>
    </source>
</evidence>
<proteinExistence type="predicted"/>
<sequence length="223" mass="24386">MLCRRSGPKVAGTCCSSECAMGSNHCKCESCEEFEADFPGVLVPTELVIPQKAFGDTAAEDDTQDTAEDDAAFTQGDSAFIQASVGSLSKHTGPGHCACHCQGEDLRFQGGPLGVKGEGLDLELTPLEFGRDNELVHREVSPLLLALDGKWYLKSNERCICAIQSSEVYFHHDTSLKDTVHFVVQEGPNLVSLRMMRQTFYGEVSLDAQATITWNHGEVWIKQ</sequence>
<dbReference type="EMBL" id="CAXAMN010012847">
    <property type="protein sequence ID" value="CAK9039164.1"/>
    <property type="molecule type" value="Genomic_DNA"/>
</dbReference>
<dbReference type="Proteomes" id="UP001642484">
    <property type="component" value="Unassembled WGS sequence"/>
</dbReference>
<protein>
    <recommendedName>
        <fullName evidence="3">Altered inheritance of mitochondria protein 24, mitochondrial</fullName>
    </recommendedName>
</protein>
<evidence type="ECO:0008006" key="3">
    <source>
        <dbReference type="Google" id="ProtNLM"/>
    </source>
</evidence>
<reference evidence="1 2" key="1">
    <citation type="submission" date="2024-02" db="EMBL/GenBank/DDBJ databases">
        <authorList>
            <person name="Chen Y."/>
            <person name="Shah S."/>
            <person name="Dougan E. K."/>
            <person name="Thang M."/>
            <person name="Chan C."/>
        </authorList>
    </citation>
    <scope>NUCLEOTIDE SEQUENCE [LARGE SCALE GENOMIC DNA]</scope>
</reference>
<comment type="caution">
    <text evidence="1">The sequence shown here is derived from an EMBL/GenBank/DDBJ whole genome shotgun (WGS) entry which is preliminary data.</text>
</comment>
<keyword evidence="2" id="KW-1185">Reference proteome</keyword>
<name>A0ABP0LIY8_9DINO</name>
<gene>
    <name evidence="1" type="ORF">CCMP2556_LOCUS21305</name>
</gene>
<organism evidence="1 2">
    <name type="scientific">Durusdinium trenchii</name>
    <dbReference type="NCBI Taxonomy" id="1381693"/>
    <lineage>
        <taxon>Eukaryota</taxon>
        <taxon>Sar</taxon>
        <taxon>Alveolata</taxon>
        <taxon>Dinophyceae</taxon>
        <taxon>Suessiales</taxon>
        <taxon>Symbiodiniaceae</taxon>
        <taxon>Durusdinium</taxon>
    </lineage>
</organism>
<evidence type="ECO:0000313" key="1">
    <source>
        <dbReference type="EMBL" id="CAK9039164.1"/>
    </source>
</evidence>